<dbReference type="Gene3D" id="3.20.20.80">
    <property type="entry name" value="Glycosidases"/>
    <property type="match status" value="1"/>
</dbReference>
<dbReference type="Proteomes" id="UP000693942">
    <property type="component" value="Unassembled WGS sequence"/>
</dbReference>
<name>A0A8J5U2Q6_FUSOX</name>
<evidence type="ECO:0000313" key="6">
    <source>
        <dbReference type="Proteomes" id="UP000693942"/>
    </source>
</evidence>
<feature type="domain" description="Glycoside hydrolase family 42 N-terminal" evidence="3">
    <location>
        <begin position="46"/>
        <end position="200"/>
    </location>
</feature>
<comment type="caution">
    <text evidence="5">The sequence shown here is derived from an EMBL/GenBank/DDBJ whole genome shotgun (WGS) entry which is preliminary data.</text>
</comment>
<dbReference type="GO" id="GO:0004565">
    <property type="term" value="F:beta-galactosidase activity"/>
    <property type="evidence" value="ECO:0007669"/>
    <property type="project" value="InterPro"/>
</dbReference>
<keyword evidence="1" id="KW-0378">Hydrolase</keyword>
<gene>
    <name evidence="5" type="ORF">Forpi1262_v018004</name>
</gene>
<organism evidence="5 6">
    <name type="scientific">Fusarium oxysporum f. sp. raphani</name>
    <dbReference type="NCBI Taxonomy" id="96318"/>
    <lineage>
        <taxon>Eukaryota</taxon>
        <taxon>Fungi</taxon>
        <taxon>Dikarya</taxon>
        <taxon>Ascomycota</taxon>
        <taxon>Pezizomycotina</taxon>
        <taxon>Sordariomycetes</taxon>
        <taxon>Hypocreomycetidae</taxon>
        <taxon>Hypocreales</taxon>
        <taxon>Nectriaceae</taxon>
        <taxon>Fusarium</taxon>
        <taxon>Fusarium oxysporum species complex</taxon>
    </lineage>
</organism>
<evidence type="ECO:0000256" key="2">
    <source>
        <dbReference type="ARBA" id="ARBA00023295"/>
    </source>
</evidence>
<evidence type="ECO:0008006" key="7">
    <source>
        <dbReference type="Google" id="ProtNLM"/>
    </source>
</evidence>
<evidence type="ECO:0000256" key="1">
    <source>
        <dbReference type="ARBA" id="ARBA00022801"/>
    </source>
</evidence>
<dbReference type="AlphaFoldDB" id="A0A8J5U2Q6"/>
<sequence>MTATNNIKLPHLRRAGNGWELVVDDKPYLILGAELQNSSMSSARHMDTVWQKLKDMNINTVLGNVCWEDIERNEDQFDFSELDKILVAARSYGFRVILLWFGSFKNGMSSYVPSWVKTNPRRFPRMQCRQSNGSLVPSSNISVFHEECVQADAKAFTKLMQHLGERDLEHTVIMVQVQNEVGLLGDSRDASFTAENIFRSPVPPELVNFLATQWDSLLPDLKHSFPVFSRSIPQLLQHQQPGSWEECFGSSVYTDELFMAYHYCLYVEKIAAAGKQAHRIPLFTNVWLPKPGIGAGLGNAIAAGGNLPGEYPSGGPTCTVLDVWLRFAPTLDLIAPDIYSADYTVTCQAYSRSGQPLLIPEQRRDDYGARRLWEALGTHGALGACPFGIDTIEAQSSPYTKHYRLLNSVQSIIITARQGALRTIGFFFDEFEGDGADNTPPKRLAFTHYDLFVSRAFVLGRPGPGHGMIIELEPARYLLIGEGFKVEFKSTSRTSAFTGIIHFEEKSVDPASGSLRTERRLNGDETRSGKWANMPVENPDYGEGFIPLTVPAGTMIAEVMVYSLEQEDIIN</sequence>
<evidence type="ECO:0000259" key="4">
    <source>
        <dbReference type="Pfam" id="PF18120"/>
    </source>
</evidence>
<dbReference type="GO" id="GO:0009341">
    <property type="term" value="C:beta-galactosidase complex"/>
    <property type="evidence" value="ECO:0007669"/>
    <property type="project" value="InterPro"/>
</dbReference>
<protein>
    <recommendedName>
        <fullName evidence="7">Beta-galactosidase</fullName>
    </recommendedName>
</protein>
<proteinExistence type="predicted"/>
<reference evidence="5" key="1">
    <citation type="submission" date="2021-04" db="EMBL/GenBank/DDBJ databases">
        <title>First draft genome resource for Brassicaceae pathogens Fusarium oxysporum f. sp. raphani and Fusarium oxysporum f. sp. rapae.</title>
        <authorList>
            <person name="Asai S."/>
        </authorList>
    </citation>
    <scope>NUCLEOTIDE SEQUENCE</scope>
    <source>
        <strain evidence="5">Tf1262</strain>
    </source>
</reference>
<dbReference type="InterPro" id="IPR040719">
    <property type="entry name" value="DUF5597"/>
</dbReference>
<dbReference type="Pfam" id="PF02449">
    <property type="entry name" value="Glyco_hydro_42"/>
    <property type="match status" value="1"/>
</dbReference>
<dbReference type="GO" id="GO:0005975">
    <property type="term" value="P:carbohydrate metabolic process"/>
    <property type="evidence" value="ECO:0007669"/>
    <property type="project" value="InterPro"/>
</dbReference>
<evidence type="ECO:0000313" key="5">
    <source>
        <dbReference type="EMBL" id="KAG7408066.1"/>
    </source>
</evidence>
<dbReference type="SUPFAM" id="SSF51445">
    <property type="entry name" value="(Trans)glycosidases"/>
    <property type="match status" value="1"/>
</dbReference>
<keyword evidence="2" id="KW-0326">Glycosidase</keyword>
<accession>A0A8J5U2Q6</accession>
<dbReference type="InterPro" id="IPR013529">
    <property type="entry name" value="Glyco_hydro_42_N"/>
</dbReference>
<dbReference type="FunFam" id="3.20.20.80:FF:000135">
    <property type="entry name" value="Beta-galactosidase, putative, bgl35A"/>
    <property type="match status" value="1"/>
</dbReference>
<dbReference type="InterPro" id="IPR017853">
    <property type="entry name" value="GH"/>
</dbReference>
<dbReference type="Gene3D" id="2.60.220.20">
    <property type="entry name" value="putative beta-Galactosidase from caulobacter crescentus"/>
    <property type="match status" value="1"/>
</dbReference>
<feature type="domain" description="DUF5597" evidence="4">
    <location>
        <begin position="400"/>
        <end position="532"/>
    </location>
</feature>
<evidence type="ECO:0000259" key="3">
    <source>
        <dbReference type="Pfam" id="PF02449"/>
    </source>
</evidence>
<dbReference type="EMBL" id="JAELUR010000029">
    <property type="protein sequence ID" value="KAG7408066.1"/>
    <property type="molecule type" value="Genomic_DNA"/>
</dbReference>
<dbReference type="Pfam" id="PF18120">
    <property type="entry name" value="DUF5597"/>
    <property type="match status" value="1"/>
</dbReference>